<dbReference type="Proteomes" id="UP000054560">
    <property type="component" value="Unassembled WGS sequence"/>
</dbReference>
<organism evidence="1 2">
    <name type="scientific">Sphaeroforma arctica JP610</name>
    <dbReference type="NCBI Taxonomy" id="667725"/>
    <lineage>
        <taxon>Eukaryota</taxon>
        <taxon>Ichthyosporea</taxon>
        <taxon>Ichthyophonida</taxon>
        <taxon>Sphaeroforma</taxon>
    </lineage>
</organism>
<protein>
    <submittedName>
        <fullName evidence="1">Uncharacterized protein</fullName>
    </submittedName>
</protein>
<dbReference type="EMBL" id="KQ247636">
    <property type="protein sequence ID" value="KNC72065.1"/>
    <property type="molecule type" value="Genomic_DNA"/>
</dbReference>
<reference evidence="1 2" key="1">
    <citation type="submission" date="2011-02" db="EMBL/GenBank/DDBJ databases">
        <title>The Genome Sequence of Sphaeroforma arctica JP610.</title>
        <authorList>
            <consortium name="The Broad Institute Genome Sequencing Platform"/>
            <person name="Russ C."/>
            <person name="Cuomo C."/>
            <person name="Young S.K."/>
            <person name="Zeng Q."/>
            <person name="Gargeya S."/>
            <person name="Alvarado L."/>
            <person name="Berlin A."/>
            <person name="Chapman S.B."/>
            <person name="Chen Z."/>
            <person name="Freedman E."/>
            <person name="Gellesch M."/>
            <person name="Goldberg J."/>
            <person name="Griggs A."/>
            <person name="Gujja S."/>
            <person name="Heilman E."/>
            <person name="Heiman D."/>
            <person name="Howarth C."/>
            <person name="Mehta T."/>
            <person name="Neiman D."/>
            <person name="Pearson M."/>
            <person name="Roberts A."/>
            <person name="Saif S."/>
            <person name="Shea T."/>
            <person name="Shenoy N."/>
            <person name="Sisk P."/>
            <person name="Stolte C."/>
            <person name="Sykes S."/>
            <person name="White J."/>
            <person name="Yandava C."/>
            <person name="Burger G."/>
            <person name="Gray M.W."/>
            <person name="Holland P.W.H."/>
            <person name="King N."/>
            <person name="Lang F.B.F."/>
            <person name="Roger A.J."/>
            <person name="Ruiz-Trillo I."/>
            <person name="Haas B."/>
            <person name="Nusbaum C."/>
            <person name="Birren B."/>
        </authorList>
    </citation>
    <scope>NUCLEOTIDE SEQUENCE [LARGE SCALE GENOMIC DNA]</scope>
    <source>
        <strain evidence="1 2">JP610</strain>
    </source>
</reference>
<sequence length="59" mass="6762">KLAFIRQTNKRVDRILAARAEDSPTGSDWEVVRQTNTVSVHRHDVEVADDQIDDFVKVL</sequence>
<evidence type="ECO:0000313" key="1">
    <source>
        <dbReference type="EMBL" id="KNC72065.1"/>
    </source>
</evidence>
<dbReference type="GeneID" id="25915892"/>
<gene>
    <name evidence="1" type="ORF">SARC_15388</name>
</gene>
<evidence type="ECO:0000313" key="2">
    <source>
        <dbReference type="Proteomes" id="UP000054560"/>
    </source>
</evidence>
<accession>A0A0L0F5U5</accession>
<feature type="non-terminal residue" evidence="1">
    <location>
        <position position="1"/>
    </location>
</feature>
<proteinExistence type="predicted"/>
<name>A0A0L0F5U5_9EUKA</name>
<dbReference type="RefSeq" id="XP_014145967.1">
    <property type="nucleotide sequence ID" value="XM_014290492.1"/>
</dbReference>
<keyword evidence="2" id="KW-1185">Reference proteome</keyword>
<dbReference type="AlphaFoldDB" id="A0A0L0F5U5"/>